<dbReference type="EMBL" id="LCMF01000014">
    <property type="protein sequence ID" value="KKU30727.1"/>
    <property type="molecule type" value="Genomic_DNA"/>
</dbReference>
<evidence type="ECO:0000313" key="3">
    <source>
        <dbReference type="Proteomes" id="UP000034732"/>
    </source>
</evidence>
<gene>
    <name evidence="2" type="ORF">UX44_C0014G0007</name>
</gene>
<evidence type="ECO:0000256" key="1">
    <source>
        <dbReference type="SAM" id="MobiDB-lite"/>
    </source>
</evidence>
<accession>A0A0G1PDJ5</accession>
<proteinExistence type="predicted"/>
<sequence length="107" mass="12584">MLYKDIIKNVGQPILIRIRDAIVSREFQNIDFIKKNARLSLLWDVGFLIEISNGFVKYSSEYNGRLWDHPVVWPLAQAEKIYKLEPKKKSKQTMKTDSNLPEVVYKN</sequence>
<evidence type="ECO:0000313" key="2">
    <source>
        <dbReference type="EMBL" id="KKU30727.1"/>
    </source>
</evidence>
<name>A0A0G1PDJ5_UNCKA</name>
<protein>
    <submittedName>
        <fullName evidence="2">Uncharacterized protein</fullName>
    </submittedName>
</protein>
<dbReference type="AlphaFoldDB" id="A0A0G1PDJ5"/>
<organism evidence="2 3">
    <name type="scientific">candidate division WWE3 bacterium GW2011_GWA1_46_21</name>
    <dbReference type="NCBI Taxonomy" id="1619107"/>
    <lineage>
        <taxon>Bacteria</taxon>
        <taxon>Katanobacteria</taxon>
    </lineage>
</organism>
<dbReference type="Proteomes" id="UP000034732">
    <property type="component" value="Unassembled WGS sequence"/>
</dbReference>
<comment type="caution">
    <text evidence="2">The sequence shown here is derived from an EMBL/GenBank/DDBJ whole genome shotgun (WGS) entry which is preliminary data.</text>
</comment>
<reference evidence="2 3" key="1">
    <citation type="journal article" date="2015" name="Nature">
        <title>rRNA introns, odd ribosomes, and small enigmatic genomes across a large radiation of phyla.</title>
        <authorList>
            <person name="Brown C.T."/>
            <person name="Hug L.A."/>
            <person name="Thomas B.C."/>
            <person name="Sharon I."/>
            <person name="Castelle C.J."/>
            <person name="Singh A."/>
            <person name="Wilkins M.J."/>
            <person name="Williams K.H."/>
            <person name="Banfield J.F."/>
        </authorList>
    </citation>
    <scope>NUCLEOTIDE SEQUENCE [LARGE SCALE GENOMIC DNA]</scope>
</reference>
<feature type="region of interest" description="Disordered" evidence="1">
    <location>
        <begin position="88"/>
        <end position="107"/>
    </location>
</feature>